<keyword evidence="10" id="KW-0378">Hydrolase</keyword>
<dbReference type="PANTHER" id="PTHR43721">
    <property type="entry name" value="ELONGATION FACTOR TU-RELATED"/>
    <property type="match status" value="1"/>
</dbReference>
<keyword evidence="13" id="KW-0539">Nucleus</keyword>
<evidence type="ECO:0000256" key="2">
    <source>
        <dbReference type="ARBA" id="ARBA00001946"/>
    </source>
</evidence>
<comment type="cofactor">
    <cofactor evidence="2">
        <name>Mg(2+)</name>
        <dbReference type="ChEBI" id="CHEBI:18420"/>
    </cofactor>
</comment>
<dbReference type="EMBL" id="CAJOBR010000181">
    <property type="protein sequence ID" value="CAF4477057.1"/>
    <property type="molecule type" value="Genomic_DNA"/>
</dbReference>
<evidence type="ECO:0000313" key="21">
    <source>
        <dbReference type="EMBL" id="CAF3343139.1"/>
    </source>
</evidence>
<feature type="region of interest" description="Disordered" evidence="18">
    <location>
        <begin position="501"/>
        <end position="523"/>
    </location>
</feature>
<evidence type="ECO:0000313" key="23">
    <source>
        <dbReference type="EMBL" id="CAF4101546.1"/>
    </source>
</evidence>
<dbReference type="InterPro" id="IPR049393">
    <property type="entry name" value="eEFSec_III"/>
</dbReference>
<evidence type="ECO:0000256" key="18">
    <source>
        <dbReference type="SAM" id="MobiDB-lite"/>
    </source>
</evidence>
<dbReference type="InterPro" id="IPR050055">
    <property type="entry name" value="EF-Tu_GTPase"/>
</dbReference>
<dbReference type="CDD" id="cd03696">
    <property type="entry name" value="SelB_II"/>
    <property type="match status" value="1"/>
</dbReference>
<gene>
    <name evidence="21" type="ORF">GRG538_LOCUS4817</name>
    <name evidence="24" type="ORF">HFQ381_LOCUS4482</name>
    <name evidence="22" type="ORF">LUA448_LOCUS20194</name>
    <name evidence="25" type="ORF">QYT958_LOCUS2711</name>
    <name evidence="20" type="ORF">TIS948_LOCUS22289</name>
    <name evidence="23" type="ORF">UJA718_LOCUS329</name>
</gene>
<evidence type="ECO:0000313" key="25">
    <source>
        <dbReference type="EMBL" id="CAF4477057.1"/>
    </source>
</evidence>
<evidence type="ECO:0000256" key="17">
    <source>
        <dbReference type="ARBA" id="ARBA00082387"/>
    </source>
</evidence>
<evidence type="ECO:0000256" key="11">
    <source>
        <dbReference type="ARBA" id="ARBA00022917"/>
    </source>
</evidence>
<comment type="function">
    <text evidence="15">Translation factor required for the incorporation of the rare amino acid selenocysteine encoded by UGA codons. Replaces the eRF1-eRF3-GTP ternary complex for the insertion of selenocysteine directed by the UGA codon. Insertion of selenocysteine at UGA codons is mediated by SECISBP2 and EEFSEC: SECISBP2 (1) specifically binds the SECIS sequence once the 80S ribosome encounters an in-frame UGA codon and (2) contacts the RPS27A/eS31 of the 40S ribosome before ribosome stalling. (3) GTP-bound EEFSEC then delivers selenocysteinyl-tRNA(Sec) to the 80S ribosome and adopts a preaccommodated state conformation. (4) After GTP hydrolysis, EEFSEC dissociates from the assembly, selenocysteinyl-tRNA(Sec) accommodates, and peptide bond synthesis and selenoprotein elongation occur.</text>
</comment>
<evidence type="ECO:0000313" key="22">
    <source>
        <dbReference type="EMBL" id="CAF3429352.1"/>
    </source>
</evidence>
<keyword evidence="7" id="KW-0963">Cytoplasm</keyword>
<keyword evidence="11" id="KW-0648">Protein biosynthesis</keyword>
<evidence type="ECO:0000256" key="10">
    <source>
        <dbReference type="ARBA" id="ARBA00022801"/>
    </source>
</evidence>
<accession>A0A820TW41</accession>
<dbReference type="Proteomes" id="UP000663851">
    <property type="component" value="Unassembled WGS sequence"/>
</dbReference>
<dbReference type="Pfam" id="PF21131">
    <property type="entry name" value="eEFSec_4th"/>
    <property type="match status" value="1"/>
</dbReference>
<feature type="domain" description="Tr-type G" evidence="19">
    <location>
        <begin position="3"/>
        <end position="191"/>
    </location>
</feature>
<dbReference type="GO" id="GO:0003746">
    <property type="term" value="F:translation elongation factor activity"/>
    <property type="evidence" value="ECO:0007669"/>
    <property type="project" value="TreeGrafter"/>
</dbReference>
<dbReference type="PRINTS" id="PR00315">
    <property type="entry name" value="ELONGATNFCT"/>
</dbReference>
<evidence type="ECO:0000256" key="12">
    <source>
        <dbReference type="ARBA" id="ARBA00023134"/>
    </source>
</evidence>
<evidence type="ECO:0000313" key="24">
    <source>
        <dbReference type="EMBL" id="CAF4153224.1"/>
    </source>
</evidence>
<dbReference type="NCBIfam" id="TIGR00231">
    <property type="entry name" value="small_GTP"/>
    <property type="match status" value="1"/>
</dbReference>
<evidence type="ECO:0000259" key="19">
    <source>
        <dbReference type="PROSITE" id="PS51722"/>
    </source>
</evidence>
<dbReference type="FunFam" id="2.40.30.10:FF:000052">
    <property type="entry name" value="Selenocysteine-specific elongation factor EF-Sec"/>
    <property type="match status" value="1"/>
</dbReference>
<dbReference type="Proteomes" id="UP000663833">
    <property type="component" value="Unassembled WGS sequence"/>
</dbReference>
<dbReference type="GO" id="GO:0001514">
    <property type="term" value="P:selenocysteine incorporation"/>
    <property type="evidence" value="ECO:0007669"/>
    <property type="project" value="UniProtKB-ARBA"/>
</dbReference>
<dbReference type="InterPro" id="IPR009000">
    <property type="entry name" value="Transl_B-barrel_sf"/>
</dbReference>
<dbReference type="InterPro" id="IPR004161">
    <property type="entry name" value="EFTu-like_2"/>
</dbReference>
<evidence type="ECO:0000256" key="3">
    <source>
        <dbReference type="ARBA" id="ARBA00004123"/>
    </source>
</evidence>
<protein>
    <recommendedName>
        <fullName evidence="5">Selenocysteine-specific elongation factor</fullName>
    </recommendedName>
    <alternativeName>
        <fullName evidence="17">Elongation factor sec</fullName>
    </alternativeName>
    <alternativeName>
        <fullName evidence="16">Eukaryotic elongation factor, selenocysteine-tRNA-specific</fullName>
    </alternativeName>
</protein>
<keyword evidence="9" id="KW-0547">Nucleotide-binding</keyword>
<dbReference type="OrthoDB" id="2067at2759"/>
<dbReference type="Proteomes" id="UP000663848">
    <property type="component" value="Unassembled WGS sequence"/>
</dbReference>
<evidence type="ECO:0000256" key="7">
    <source>
        <dbReference type="ARBA" id="ARBA00022490"/>
    </source>
</evidence>
<evidence type="ECO:0000256" key="13">
    <source>
        <dbReference type="ARBA" id="ARBA00023242"/>
    </source>
</evidence>
<keyword evidence="8" id="KW-0597">Phosphoprotein</keyword>
<dbReference type="AlphaFoldDB" id="A0A820TW41"/>
<name>A0A820TW41_9BILA</name>
<proteinExistence type="predicted"/>
<dbReference type="Proteomes" id="UP000663873">
    <property type="component" value="Unassembled WGS sequence"/>
</dbReference>
<comment type="subcellular location">
    <subcellularLocation>
        <location evidence="4">Cytoplasm</location>
    </subcellularLocation>
    <subcellularLocation>
        <location evidence="3">Nucleus</location>
    </subcellularLocation>
</comment>
<dbReference type="PROSITE" id="PS51722">
    <property type="entry name" value="G_TR_2"/>
    <property type="match status" value="1"/>
</dbReference>
<keyword evidence="6" id="KW-0488">Methylation</keyword>
<sequence>MSILNFNVGVLGHVDSGKTSLAKALSTIASTNAFDKNPQSQERGITLDLGFSSFTIDMPEHLKSSNYSQLQITLVDCPGHASLIRTIIGGAQIIDLMLLVIDITKGIQTQTAECLIIGEITCDKMLVVLNKIDLIEEDQQQATIDKMTKRLRKTFESTKFPQTPIIPCSAVSSLNLNELVSTLQQHVYIPHRSATGPFIFSVDHCFSIRGQGTVMTGTVLSGSVRINDFIEIVSLKEVRKVKSMQMFRKPIDRAIQGDRIGLCVTQFDPDKLERGIVSTPGVIKIFHGLIIRVNKVKHFKHDIESRTKFHITCGHATVMGKIVLFIDHSTEQNNNDDQFNYGKEYEATDQYSSEDSSENKHIYALIELESPIACQLQSIMIGSRLDTDIHANTCRLAFYGHVLDGFIDTDYLNKELPSKLRVYKRKEKVGFIDRVVDDQTIIGKDLFQKETNINTFVNFKVELTPKGEQGFIESSFGQSGKFKVRFMNGLSAETKQLFNNAKGRKQQSKTATTTDADAESNEPHERMRIVLKFKKYLFQEKTVISQ</sequence>
<dbReference type="GO" id="GO:0005525">
    <property type="term" value="F:GTP binding"/>
    <property type="evidence" value="ECO:0007669"/>
    <property type="project" value="UniProtKB-KW"/>
</dbReference>
<evidence type="ECO:0000256" key="5">
    <source>
        <dbReference type="ARBA" id="ARBA00015953"/>
    </source>
</evidence>
<dbReference type="EMBL" id="CAJNYD010002563">
    <property type="protein sequence ID" value="CAF3429352.1"/>
    <property type="molecule type" value="Genomic_DNA"/>
</dbReference>
<dbReference type="CDD" id="cd01889">
    <property type="entry name" value="SelB_euk"/>
    <property type="match status" value="1"/>
</dbReference>
<dbReference type="EMBL" id="CAJNXB010003837">
    <property type="protein sequence ID" value="CAF3340227.1"/>
    <property type="molecule type" value="Genomic_DNA"/>
</dbReference>
<dbReference type="InterPro" id="IPR049394">
    <property type="entry name" value="eEFSec_C"/>
</dbReference>
<comment type="catalytic activity">
    <reaction evidence="14">
        <text>GTP + H2O = GDP + phosphate + H(+)</text>
        <dbReference type="Rhea" id="RHEA:19669"/>
        <dbReference type="ChEBI" id="CHEBI:15377"/>
        <dbReference type="ChEBI" id="CHEBI:15378"/>
        <dbReference type="ChEBI" id="CHEBI:37565"/>
        <dbReference type="ChEBI" id="CHEBI:43474"/>
        <dbReference type="ChEBI" id="CHEBI:58189"/>
    </reaction>
    <physiologicalReaction direction="left-to-right" evidence="14">
        <dbReference type="Rhea" id="RHEA:19670"/>
    </physiologicalReaction>
</comment>
<comment type="cofactor">
    <cofactor evidence="1">
        <name>Mn(2+)</name>
        <dbReference type="ChEBI" id="CHEBI:29035"/>
    </cofactor>
</comment>
<dbReference type="InterPro" id="IPR000795">
    <property type="entry name" value="T_Tr_GTP-bd_dom"/>
</dbReference>
<evidence type="ECO:0000313" key="27">
    <source>
        <dbReference type="Proteomes" id="UP000663873"/>
    </source>
</evidence>
<evidence type="ECO:0000256" key="9">
    <source>
        <dbReference type="ARBA" id="ARBA00022741"/>
    </source>
</evidence>
<dbReference type="FunFam" id="3.40.50.300:FF:000900">
    <property type="entry name" value="Eukaryotic elongation factor, selenocysteine-tRNA-specific"/>
    <property type="match status" value="1"/>
</dbReference>
<dbReference type="SUPFAM" id="SSF50447">
    <property type="entry name" value="Translation proteins"/>
    <property type="match status" value="1"/>
</dbReference>
<evidence type="ECO:0000313" key="20">
    <source>
        <dbReference type="EMBL" id="CAF3340227.1"/>
    </source>
</evidence>
<evidence type="ECO:0000256" key="14">
    <source>
        <dbReference type="ARBA" id="ARBA00049117"/>
    </source>
</evidence>
<evidence type="ECO:0000256" key="16">
    <source>
        <dbReference type="ARBA" id="ARBA00076506"/>
    </source>
</evidence>
<dbReference type="Gene3D" id="3.40.50.300">
    <property type="entry name" value="P-loop containing nucleotide triphosphate hydrolases"/>
    <property type="match status" value="1"/>
</dbReference>
<dbReference type="Proteomes" id="UP000663825">
    <property type="component" value="Unassembled WGS sequence"/>
</dbReference>
<dbReference type="Proteomes" id="UP000663872">
    <property type="component" value="Unassembled WGS sequence"/>
</dbReference>
<organism evidence="25 26">
    <name type="scientific">Rotaria socialis</name>
    <dbReference type="NCBI Taxonomy" id="392032"/>
    <lineage>
        <taxon>Eukaryota</taxon>
        <taxon>Metazoa</taxon>
        <taxon>Spiralia</taxon>
        <taxon>Gnathifera</taxon>
        <taxon>Rotifera</taxon>
        <taxon>Eurotatoria</taxon>
        <taxon>Bdelloidea</taxon>
        <taxon>Philodinida</taxon>
        <taxon>Philodinidae</taxon>
        <taxon>Rotaria</taxon>
    </lineage>
</organism>
<evidence type="ECO:0000256" key="6">
    <source>
        <dbReference type="ARBA" id="ARBA00022481"/>
    </source>
</evidence>
<dbReference type="EMBL" id="CAJOBP010000015">
    <property type="protein sequence ID" value="CAF4101546.1"/>
    <property type="molecule type" value="Genomic_DNA"/>
</dbReference>
<evidence type="ECO:0000256" key="8">
    <source>
        <dbReference type="ARBA" id="ARBA00022553"/>
    </source>
</evidence>
<evidence type="ECO:0000256" key="1">
    <source>
        <dbReference type="ARBA" id="ARBA00001936"/>
    </source>
</evidence>
<dbReference type="Pfam" id="PF00009">
    <property type="entry name" value="GTP_EFTU"/>
    <property type="match status" value="1"/>
</dbReference>
<comment type="caution">
    <text evidence="25">The sequence shown here is derived from an EMBL/GenBank/DDBJ whole genome shotgun (WGS) entry which is preliminary data.</text>
</comment>
<dbReference type="SUPFAM" id="SSF52540">
    <property type="entry name" value="P-loop containing nucleoside triphosphate hydrolases"/>
    <property type="match status" value="1"/>
</dbReference>
<dbReference type="GO" id="GO:0003924">
    <property type="term" value="F:GTPase activity"/>
    <property type="evidence" value="ECO:0007669"/>
    <property type="project" value="InterPro"/>
</dbReference>
<dbReference type="Gene3D" id="2.40.30.10">
    <property type="entry name" value="Translation factors"/>
    <property type="match status" value="2"/>
</dbReference>
<dbReference type="PANTHER" id="PTHR43721:SF11">
    <property type="entry name" value="SELENOCYSTEINE-SPECIFIC ELONGATION FACTOR"/>
    <property type="match status" value="1"/>
</dbReference>
<reference evidence="25" key="1">
    <citation type="submission" date="2021-02" db="EMBL/GenBank/DDBJ databases">
        <authorList>
            <person name="Nowell W R."/>
        </authorList>
    </citation>
    <scope>NUCLEOTIDE SEQUENCE</scope>
</reference>
<dbReference type="Pfam" id="PF21208">
    <property type="entry name" value="euk_SelB_III"/>
    <property type="match status" value="1"/>
</dbReference>
<keyword evidence="27" id="KW-1185">Reference proteome</keyword>
<dbReference type="EMBL" id="CAJNYT010000313">
    <property type="protein sequence ID" value="CAF3343139.1"/>
    <property type="molecule type" value="Genomic_DNA"/>
</dbReference>
<dbReference type="CDD" id="cd04094">
    <property type="entry name" value="eSelB_III"/>
    <property type="match status" value="1"/>
</dbReference>
<dbReference type="InterPro" id="IPR027417">
    <property type="entry name" value="P-loop_NTPase"/>
</dbReference>
<keyword evidence="12" id="KW-0342">GTP-binding</keyword>
<dbReference type="GO" id="GO:0005737">
    <property type="term" value="C:cytoplasm"/>
    <property type="evidence" value="ECO:0007669"/>
    <property type="project" value="UniProtKB-SubCell"/>
</dbReference>
<evidence type="ECO:0000313" key="26">
    <source>
        <dbReference type="Proteomes" id="UP000663848"/>
    </source>
</evidence>
<dbReference type="EMBL" id="CAJOBO010000177">
    <property type="protein sequence ID" value="CAF4153224.1"/>
    <property type="molecule type" value="Genomic_DNA"/>
</dbReference>
<dbReference type="Pfam" id="PF03144">
    <property type="entry name" value="GTP_EFTU_D2"/>
    <property type="match status" value="1"/>
</dbReference>
<evidence type="ECO:0000256" key="15">
    <source>
        <dbReference type="ARBA" id="ARBA00054716"/>
    </source>
</evidence>
<dbReference type="InterPro" id="IPR005225">
    <property type="entry name" value="Small_GTP-bd"/>
</dbReference>
<evidence type="ECO:0000256" key="4">
    <source>
        <dbReference type="ARBA" id="ARBA00004496"/>
    </source>
</evidence>
<dbReference type="GO" id="GO:0005634">
    <property type="term" value="C:nucleus"/>
    <property type="evidence" value="ECO:0007669"/>
    <property type="project" value="UniProtKB-SubCell"/>
</dbReference>